<dbReference type="EMBL" id="JADCUA010000020">
    <property type="protein sequence ID" value="KAH9833012.1"/>
    <property type="molecule type" value="Genomic_DNA"/>
</dbReference>
<dbReference type="PANTHER" id="PTHR15141">
    <property type="entry name" value="TRANSCRIPTION ELONGATION FACTOR B POLYPEPTIDE 3"/>
    <property type="match status" value="1"/>
</dbReference>
<dbReference type="InterPro" id="IPR051870">
    <property type="entry name" value="Elongin-A_domain"/>
</dbReference>
<accession>A0ABQ8K769</accession>
<evidence type="ECO:0000313" key="3">
    <source>
        <dbReference type="Proteomes" id="UP000814176"/>
    </source>
</evidence>
<dbReference type="Gene3D" id="6.10.250.3180">
    <property type="match status" value="1"/>
</dbReference>
<gene>
    <name evidence="2" type="ORF">C8Q71DRAFT_775974</name>
</gene>
<dbReference type="InterPro" id="IPR010684">
    <property type="entry name" value="RNA_pol_II_trans_fac_SIII_A"/>
</dbReference>
<feature type="compositionally biased region" description="Polar residues" evidence="1">
    <location>
        <begin position="302"/>
        <end position="314"/>
    </location>
</feature>
<feature type="region of interest" description="Disordered" evidence="1">
    <location>
        <begin position="283"/>
        <end position="314"/>
    </location>
</feature>
<comment type="caution">
    <text evidence="2">The sequence shown here is derived from an EMBL/GenBank/DDBJ whole genome shotgun (WGS) entry which is preliminary data.</text>
</comment>
<keyword evidence="3" id="KW-1185">Reference proteome</keyword>
<dbReference type="Proteomes" id="UP000814176">
    <property type="component" value="Unassembled WGS sequence"/>
</dbReference>
<sequence>MQSERPTGRIPTLVQLCQRVASNHVDSIYTVSGMRYDLVEPILENCSAETLLRLEHTSPDIEPETGELWKGLCLRTSMRAAQKSDTYQGPEPESWRDQYFALQEMEAQRFEELKSRLRTIRREADDRKKETQIKLTDRLPPAKRGRPWGAAYQPKTLLQRTRSEAVRMQQGIYGTPMIPMKAKSSRAAPSVPMVKRPMGSSSSAIQSTPSGSSAPPSRRTGSRVTVTTVAVRHTPASGSPPAMRDTTLPSTPASAFEMRCSPPSMSPPAACHSPLPRSVIAKTTPAKKDPTASIFMPKHRASSQLPSSRNATRT</sequence>
<feature type="compositionally biased region" description="Polar residues" evidence="1">
    <location>
        <begin position="199"/>
        <end position="215"/>
    </location>
</feature>
<name>A0ABQ8K769_9APHY</name>
<evidence type="ECO:0000256" key="1">
    <source>
        <dbReference type="SAM" id="MobiDB-lite"/>
    </source>
</evidence>
<dbReference type="PANTHER" id="PTHR15141:SF76">
    <property type="entry name" value="TRANSCRIPTION ELONGATION FACTOR B POLYPEPTIDE 3"/>
    <property type="match status" value="1"/>
</dbReference>
<dbReference type="GeneID" id="72005370"/>
<proteinExistence type="predicted"/>
<dbReference type="Pfam" id="PF06881">
    <property type="entry name" value="Elongin_A"/>
    <property type="match status" value="1"/>
</dbReference>
<evidence type="ECO:0000313" key="2">
    <source>
        <dbReference type="EMBL" id="KAH9833012.1"/>
    </source>
</evidence>
<dbReference type="RefSeq" id="XP_047775778.1">
    <property type="nucleotide sequence ID" value="XM_047924638.1"/>
</dbReference>
<protein>
    <submittedName>
        <fullName evidence="2">RNA polymerase II transcription factor SIII subunit A-domain-containing protein</fullName>
    </submittedName>
</protein>
<reference evidence="2 3" key="1">
    <citation type="journal article" date="2021" name="Environ. Microbiol.">
        <title>Gene family expansions and transcriptome signatures uncover fungal adaptations to wood decay.</title>
        <authorList>
            <person name="Hage H."/>
            <person name="Miyauchi S."/>
            <person name="Viragh M."/>
            <person name="Drula E."/>
            <person name="Min B."/>
            <person name="Chaduli D."/>
            <person name="Navarro D."/>
            <person name="Favel A."/>
            <person name="Norest M."/>
            <person name="Lesage-Meessen L."/>
            <person name="Balint B."/>
            <person name="Merenyi Z."/>
            <person name="de Eugenio L."/>
            <person name="Morin E."/>
            <person name="Martinez A.T."/>
            <person name="Baldrian P."/>
            <person name="Stursova M."/>
            <person name="Martinez M.J."/>
            <person name="Novotny C."/>
            <person name="Magnuson J.K."/>
            <person name="Spatafora J.W."/>
            <person name="Maurice S."/>
            <person name="Pangilinan J."/>
            <person name="Andreopoulos W."/>
            <person name="LaButti K."/>
            <person name="Hundley H."/>
            <person name="Na H."/>
            <person name="Kuo A."/>
            <person name="Barry K."/>
            <person name="Lipzen A."/>
            <person name="Henrissat B."/>
            <person name="Riley R."/>
            <person name="Ahrendt S."/>
            <person name="Nagy L.G."/>
            <person name="Grigoriev I.V."/>
            <person name="Martin F."/>
            <person name="Rosso M.N."/>
        </authorList>
    </citation>
    <scope>NUCLEOTIDE SEQUENCE [LARGE SCALE GENOMIC DNA]</scope>
    <source>
        <strain evidence="2 3">CIRM-BRFM 1785</strain>
    </source>
</reference>
<feature type="region of interest" description="Disordered" evidence="1">
    <location>
        <begin position="181"/>
        <end position="224"/>
    </location>
</feature>
<organism evidence="2 3">
    <name type="scientific">Rhodofomes roseus</name>
    <dbReference type="NCBI Taxonomy" id="34475"/>
    <lineage>
        <taxon>Eukaryota</taxon>
        <taxon>Fungi</taxon>
        <taxon>Dikarya</taxon>
        <taxon>Basidiomycota</taxon>
        <taxon>Agaricomycotina</taxon>
        <taxon>Agaricomycetes</taxon>
        <taxon>Polyporales</taxon>
        <taxon>Rhodofomes</taxon>
    </lineage>
</organism>